<reference evidence="1" key="1">
    <citation type="submission" date="2018-04" db="EMBL/GenBank/DDBJ databases">
        <title>Draft Genome Sequences of Chryseobacterium lactis NCTC11390T isolated from milk, Chryseobacterium oncorhynchi 701B-08T from rainbow trout, and Chryseobacterium viscerum 687B-08T from diseased fish.</title>
        <authorList>
            <person name="Jeong J.-J."/>
            <person name="Lee Y.J."/>
            <person name="Pathiraja D."/>
            <person name="Park B."/>
            <person name="Choi I.-G."/>
            <person name="Kim K.D."/>
        </authorList>
    </citation>
    <scope>NUCLEOTIDE SEQUENCE [LARGE SCALE GENOMIC DNA]</scope>
    <source>
        <strain evidence="1">701B-08</strain>
    </source>
</reference>
<comment type="caution">
    <text evidence="1">The sequence shown here is derived from an EMBL/GenBank/DDBJ whole genome shotgun (WGS) entry which is preliminary data.</text>
</comment>
<gene>
    <name evidence="1" type="ORF">C1638_020500</name>
</gene>
<dbReference type="RefSeq" id="WP_109623795.1">
    <property type="nucleotide sequence ID" value="NZ_PPEI02000009.1"/>
</dbReference>
<proteinExistence type="predicted"/>
<dbReference type="AlphaFoldDB" id="A0A316WN49"/>
<evidence type="ECO:0000313" key="1">
    <source>
        <dbReference type="EMBL" id="PWN59950.1"/>
    </source>
</evidence>
<accession>A0A316WN49</accession>
<dbReference type="Proteomes" id="UP000236182">
    <property type="component" value="Unassembled WGS sequence"/>
</dbReference>
<dbReference type="EMBL" id="PPEI02000009">
    <property type="protein sequence ID" value="PWN59950.1"/>
    <property type="molecule type" value="Genomic_DNA"/>
</dbReference>
<keyword evidence="2" id="KW-1185">Reference proteome</keyword>
<organism evidence="1 2">
    <name type="scientific">Chryseobacterium oncorhynchi</name>
    <dbReference type="NCBI Taxonomy" id="741074"/>
    <lineage>
        <taxon>Bacteria</taxon>
        <taxon>Pseudomonadati</taxon>
        <taxon>Bacteroidota</taxon>
        <taxon>Flavobacteriia</taxon>
        <taxon>Flavobacteriales</taxon>
        <taxon>Weeksellaceae</taxon>
        <taxon>Chryseobacterium group</taxon>
        <taxon>Chryseobacterium</taxon>
    </lineage>
</organism>
<evidence type="ECO:0000313" key="2">
    <source>
        <dbReference type="Proteomes" id="UP000236182"/>
    </source>
</evidence>
<sequence>MSITEINLEKALKKAEKISREHSTKIFVIIGFDEEEDDSEPCYHIDENGTTRIWEEVEAIYENGILIKTRE</sequence>
<protein>
    <submittedName>
        <fullName evidence="1">Uncharacterized protein</fullName>
    </submittedName>
</protein>
<name>A0A316WN49_9FLAO</name>